<reference evidence="4 5" key="1">
    <citation type="submission" date="2020-06" db="EMBL/GenBank/DDBJ databases">
        <title>Genome sequence of 2 isolates from Red Sea Mangroves.</title>
        <authorList>
            <person name="Sefrji F."/>
            <person name="Michoud G."/>
            <person name="Merlino G."/>
            <person name="Daffonchio D."/>
        </authorList>
    </citation>
    <scope>NUCLEOTIDE SEQUENCE [LARGE SCALE GENOMIC DNA]</scope>
    <source>
        <strain evidence="4 5">R1DC25</strain>
    </source>
</reference>
<sequence length="152" mass="16686">MTGAVTIRRARPEEAALLTALSLRSKASNGYDEAFMARCVAELTVTPERVATNETWVAEEAGRVLAFIEMEPGPEAEIHSVFAEPDCRRKGVGRLLWAHMEERARAAGARALLLDADPFAVPFYESMGMRIVGQSPSGSIPGRMLPRMRKDL</sequence>
<dbReference type="Pfam" id="PF00583">
    <property type="entry name" value="Acetyltransf_1"/>
    <property type="match status" value="1"/>
</dbReference>
<dbReference type="InterPro" id="IPR000182">
    <property type="entry name" value="GNAT_dom"/>
</dbReference>
<gene>
    <name evidence="4" type="ORF">HW532_04645</name>
</gene>
<dbReference type="GO" id="GO:0016747">
    <property type="term" value="F:acyltransferase activity, transferring groups other than amino-acyl groups"/>
    <property type="evidence" value="ECO:0007669"/>
    <property type="project" value="InterPro"/>
</dbReference>
<dbReference type="CDD" id="cd04301">
    <property type="entry name" value="NAT_SF"/>
    <property type="match status" value="1"/>
</dbReference>
<protein>
    <submittedName>
        <fullName evidence="4">GNAT family N-acetyltransferase</fullName>
    </submittedName>
</protein>
<evidence type="ECO:0000259" key="3">
    <source>
        <dbReference type="PROSITE" id="PS51186"/>
    </source>
</evidence>
<evidence type="ECO:0000313" key="5">
    <source>
        <dbReference type="Proteomes" id="UP000593594"/>
    </source>
</evidence>
<dbReference type="Gene3D" id="3.40.630.30">
    <property type="match status" value="1"/>
</dbReference>
<dbReference type="InterPro" id="IPR016181">
    <property type="entry name" value="Acyl_CoA_acyltransferase"/>
</dbReference>
<accession>A0A7S8C872</accession>
<dbReference type="EMBL" id="CP058214">
    <property type="protein sequence ID" value="QPC45182.1"/>
    <property type="molecule type" value="Genomic_DNA"/>
</dbReference>
<evidence type="ECO:0000256" key="1">
    <source>
        <dbReference type="ARBA" id="ARBA00022679"/>
    </source>
</evidence>
<evidence type="ECO:0000313" key="4">
    <source>
        <dbReference type="EMBL" id="QPC45182.1"/>
    </source>
</evidence>
<dbReference type="SUPFAM" id="SSF55729">
    <property type="entry name" value="Acyl-CoA N-acyltransferases (Nat)"/>
    <property type="match status" value="1"/>
</dbReference>
<organism evidence="4 5">
    <name type="scientific">Kaustia mangrovi</name>
    <dbReference type="NCBI Taxonomy" id="2593653"/>
    <lineage>
        <taxon>Bacteria</taxon>
        <taxon>Pseudomonadati</taxon>
        <taxon>Pseudomonadota</taxon>
        <taxon>Alphaproteobacteria</taxon>
        <taxon>Hyphomicrobiales</taxon>
        <taxon>Parvibaculaceae</taxon>
        <taxon>Kaustia</taxon>
    </lineage>
</organism>
<dbReference type="Proteomes" id="UP000593594">
    <property type="component" value="Chromosome"/>
</dbReference>
<dbReference type="PANTHER" id="PTHR43877">
    <property type="entry name" value="AMINOALKYLPHOSPHONATE N-ACETYLTRANSFERASE-RELATED-RELATED"/>
    <property type="match status" value="1"/>
</dbReference>
<feature type="domain" description="N-acetyltransferase" evidence="3">
    <location>
        <begin position="5"/>
        <end position="152"/>
    </location>
</feature>
<keyword evidence="1 4" id="KW-0808">Transferase</keyword>
<dbReference type="KEGG" id="kmn:HW532_04645"/>
<name>A0A7S8C872_9HYPH</name>
<proteinExistence type="predicted"/>
<dbReference type="PROSITE" id="PS51186">
    <property type="entry name" value="GNAT"/>
    <property type="match status" value="1"/>
</dbReference>
<keyword evidence="5" id="KW-1185">Reference proteome</keyword>
<evidence type="ECO:0000256" key="2">
    <source>
        <dbReference type="ARBA" id="ARBA00023315"/>
    </source>
</evidence>
<dbReference type="AlphaFoldDB" id="A0A7S8C872"/>
<keyword evidence="2" id="KW-0012">Acyltransferase</keyword>
<dbReference type="InterPro" id="IPR050832">
    <property type="entry name" value="Bact_Acetyltransf"/>
</dbReference>